<dbReference type="Gene3D" id="2.120.10.80">
    <property type="entry name" value="Kelch-type beta propeller"/>
    <property type="match status" value="1"/>
</dbReference>
<reference evidence="5 6" key="1">
    <citation type="journal article" date="2016" name="DNA Res.">
        <title>The draft genome of MD-2 pineapple using hybrid error correction of long reads.</title>
        <authorList>
            <person name="Redwan R.M."/>
            <person name="Saidin A."/>
            <person name="Kumar S.V."/>
        </authorList>
    </citation>
    <scope>NUCLEOTIDE SEQUENCE [LARGE SCALE GENOMIC DNA]</scope>
    <source>
        <strain evidence="6">cv. MD2</strain>
        <tissue evidence="5">Leaf</tissue>
    </source>
</reference>
<sequence>MPKMFGFSRRRMKLGRLKIHLGDPLQGPRSPARPTKRSTCSGSYWEQNGSCGRRVRPSIVGRYNGILSLDRLTWVAASPKVYLSPSGLSHKIPSCKGHCLVPWGKMVILIGGKTEPASDRVAVWSFDIETECWSQLEAKGDIPVARSGHTVIRAGPVLILFGGEDAKGKKLNDLHMFDLKSLTWLPLHYKGAGPSPRSNHVAALYHDKSLFIFGGQSKSKILNDLYSLNFETMVWSRVKTRGSHPSARAGCCGALCGTKWYIIGGGSKKRRHAETLVFDVIKLEWSESVTPPSTSIITNKGFSMVPVQHKDKILLVAFGGKVKEASNKVEVLVLVQIDHSMSWRFPPDTDSYEDYHGSPKELASVDSLARSSLASAVDQQASGRKSLDSLVNPHPISDSASLRKQFHQEEDCSLARKLQKPVEIEKHRDGDDCSAREQKSKKRLETAVQMDIAGILAAKEETLVYSECTIGKQKLKHITLTPDADHGVPPEADGRAALLTSPSNIYQLYETNKTNIASLTRKNSLLEEQLTAALSSKETAEKSLSSAVRSREDAERRLADALKEAEVLKEKLAGLELAQEEANSLSNAVHADNVRLEHDVAFLKAILDDTQKASLLSQLFFSPLYLRSFVAFG</sequence>
<dbReference type="InterPro" id="IPR015915">
    <property type="entry name" value="Kelch-typ_b-propeller"/>
</dbReference>
<dbReference type="PANTHER" id="PTHR46093">
    <property type="entry name" value="ACYL-COA-BINDING DOMAIN-CONTAINING PROTEIN 5"/>
    <property type="match status" value="1"/>
</dbReference>
<evidence type="ECO:0000256" key="4">
    <source>
        <dbReference type="SAM" id="MobiDB-lite"/>
    </source>
</evidence>
<dbReference type="PANTHER" id="PTHR46093:SF4">
    <property type="entry name" value="GALACTOSE OXIDASE_KELCH REPEAT SUPERFAMILY PROTEIN"/>
    <property type="match status" value="1"/>
</dbReference>
<organism evidence="5 6">
    <name type="scientific">Ananas comosus</name>
    <name type="common">Pineapple</name>
    <name type="synonym">Ananas ananas</name>
    <dbReference type="NCBI Taxonomy" id="4615"/>
    <lineage>
        <taxon>Eukaryota</taxon>
        <taxon>Viridiplantae</taxon>
        <taxon>Streptophyta</taxon>
        <taxon>Embryophyta</taxon>
        <taxon>Tracheophyta</taxon>
        <taxon>Spermatophyta</taxon>
        <taxon>Magnoliopsida</taxon>
        <taxon>Liliopsida</taxon>
        <taxon>Poales</taxon>
        <taxon>Bromeliaceae</taxon>
        <taxon>Bromelioideae</taxon>
        <taxon>Ananas</taxon>
    </lineage>
</organism>
<keyword evidence="1" id="KW-0880">Kelch repeat</keyword>
<feature type="region of interest" description="Disordered" evidence="4">
    <location>
        <begin position="21"/>
        <end position="43"/>
    </location>
</feature>
<evidence type="ECO:0000256" key="2">
    <source>
        <dbReference type="ARBA" id="ARBA00022737"/>
    </source>
</evidence>
<evidence type="ECO:0000256" key="1">
    <source>
        <dbReference type="ARBA" id="ARBA00022441"/>
    </source>
</evidence>
<accession>A0A199VZG7</accession>
<evidence type="ECO:0000256" key="3">
    <source>
        <dbReference type="SAM" id="Coils"/>
    </source>
</evidence>
<keyword evidence="2" id="KW-0677">Repeat</keyword>
<gene>
    <name evidence="5" type="ORF">ACMD2_06894</name>
</gene>
<evidence type="ECO:0000313" key="5">
    <source>
        <dbReference type="EMBL" id="OAY82419.1"/>
    </source>
</evidence>
<protein>
    <submittedName>
        <fullName evidence="5">Acyl-CoA-binding domain-containing protein 5</fullName>
    </submittedName>
</protein>
<dbReference type="Proteomes" id="UP000092600">
    <property type="component" value="Unassembled WGS sequence"/>
</dbReference>
<dbReference type="STRING" id="4615.A0A199VZG7"/>
<evidence type="ECO:0000313" key="6">
    <source>
        <dbReference type="Proteomes" id="UP000092600"/>
    </source>
</evidence>
<dbReference type="Pfam" id="PF24681">
    <property type="entry name" value="Kelch_KLHDC2_KLHL20_DRC7"/>
    <property type="match status" value="1"/>
</dbReference>
<dbReference type="SUPFAM" id="SSF117281">
    <property type="entry name" value="Kelch motif"/>
    <property type="match status" value="1"/>
</dbReference>
<dbReference type="EMBL" id="LSRQ01000499">
    <property type="protein sequence ID" value="OAY82419.1"/>
    <property type="molecule type" value="Genomic_DNA"/>
</dbReference>
<feature type="coiled-coil region" evidence="3">
    <location>
        <begin position="509"/>
        <end position="585"/>
    </location>
</feature>
<comment type="caution">
    <text evidence="5">The sequence shown here is derived from an EMBL/GenBank/DDBJ whole genome shotgun (WGS) entry which is preliminary data.</text>
</comment>
<proteinExistence type="predicted"/>
<name>A0A199VZG7_ANACO</name>
<dbReference type="AlphaFoldDB" id="A0A199VZG7"/>
<keyword evidence="3" id="KW-0175">Coiled coil</keyword>